<organism evidence="1 2">
    <name type="scientific">Corynebacterium suedekumii</name>
    <dbReference type="NCBI Taxonomy" id="3049801"/>
    <lineage>
        <taxon>Bacteria</taxon>
        <taxon>Bacillati</taxon>
        <taxon>Actinomycetota</taxon>
        <taxon>Actinomycetes</taxon>
        <taxon>Mycobacteriales</taxon>
        <taxon>Corynebacteriaceae</taxon>
        <taxon>Corynebacterium</taxon>
    </lineage>
</organism>
<evidence type="ECO:0000313" key="2">
    <source>
        <dbReference type="Proteomes" id="UP001238805"/>
    </source>
</evidence>
<reference evidence="1 2" key="1">
    <citation type="submission" date="2023-05" db="EMBL/GenBank/DDBJ databases">
        <title>Corynebacterium suedekumii sp. nov. and Corynebacterium breve sp. nov. isolated from raw cow's milk.</title>
        <authorList>
            <person name="Baer M.K."/>
            <person name="Mehl L."/>
            <person name="Hellmuth R."/>
            <person name="Marke G."/>
            <person name="Lipski A."/>
        </authorList>
    </citation>
    <scope>NUCLEOTIDE SEQUENCE [LARGE SCALE GENOMIC DNA]</scope>
    <source>
        <strain evidence="1 2">LM112</strain>
    </source>
</reference>
<proteinExistence type="predicted"/>
<dbReference type="Proteomes" id="UP001238805">
    <property type="component" value="Chromosome"/>
</dbReference>
<accession>A0ABY8VK60</accession>
<gene>
    <name evidence="1" type="ORF">QP029_12695</name>
</gene>
<dbReference type="RefSeq" id="WP_284874622.1">
    <property type="nucleotide sequence ID" value="NZ_CP126970.1"/>
</dbReference>
<evidence type="ECO:0000313" key="1">
    <source>
        <dbReference type="EMBL" id="WIM70029.1"/>
    </source>
</evidence>
<dbReference type="EMBL" id="CP126970">
    <property type="protein sequence ID" value="WIM70029.1"/>
    <property type="molecule type" value="Genomic_DNA"/>
</dbReference>
<name>A0ABY8VK60_9CORY</name>
<sequence length="94" mass="10301">MSAPVVEYTNPHRDLAVQKEFIDVLARDGVDAAAREFGVDAFVFTRSGDQADVLTMWLVQEGNEPYGTDLPRSAIPADWWTADDCGGFIVTVVP</sequence>
<keyword evidence="2" id="KW-1185">Reference proteome</keyword>
<protein>
    <submittedName>
        <fullName evidence="1">Uncharacterized protein</fullName>
    </submittedName>
</protein>